<dbReference type="InterPro" id="IPR002320">
    <property type="entry name" value="Thr-tRNA-ligase_IIa"/>
</dbReference>
<evidence type="ECO:0000313" key="17">
    <source>
        <dbReference type="Proteomes" id="UP000236394"/>
    </source>
</evidence>
<keyword evidence="11 13" id="KW-0030">Aminoacyl-tRNA synthetase</keyword>
<dbReference type="SUPFAM" id="SSF55186">
    <property type="entry name" value="ThrRS/AlaRS common domain"/>
    <property type="match status" value="1"/>
</dbReference>
<dbReference type="SUPFAM" id="SSF55681">
    <property type="entry name" value="Class II aaRS and biotin synthetases"/>
    <property type="match status" value="1"/>
</dbReference>
<dbReference type="CDD" id="cd00771">
    <property type="entry name" value="ThrRS_core"/>
    <property type="match status" value="1"/>
</dbReference>
<dbReference type="AlphaFoldDB" id="A0A2J8B3R6"/>
<keyword evidence="10 13" id="KW-0648">Protein biosynthesis</keyword>
<evidence type="ECO:0000256" key="7">
    <source>
        <dbReference type="ARBA" id="ARBA00022833"/>
    </source>
</evidence>
<evidence type="ECO:0000256" key="5">
    <source>
        <dbReference type="ARBA" id="ARBA00022723"/>
    </source>
</evidence>
<dbReference type="GO" id="GO:0046872">
    <property type="term" value="F:metal ion binding"/>
    <property type="evidence" value="ECO:0007669"/>
    <property type="project" value="UniProtKB-KW"/>
</dbReference>
<dbReference type="CDD" id="cd00860">
    <property type="entry name" value="ThrRS_anticodon"/>
    <property type="match status" value="1"/>
</dbReference>
<dbReference type="PANTHER" id="PTHR11451:SF44">
    <property type="entry name" value="THREONINE--TRNA LIGASE, CHLOROPLASTIC_MITOCHONDRIAL 2"/>
    <property type="match status" value="1"/>
</dbReference>
<dbReference type="SMART" id="SM00863">
    <property type="entry name" value="tRNA_SAD"/>
    <property type="match status" value="1"/>
</dbReference>
<dbReference type="SUPFAM" id="SSF52954">
    <property type="entry name" value="Class II aaRS ABD-related"/>
    <property type="match status" value="1"/>
</dbReference>
<dbReference type="Proteomes" id="UP000236394">
    <property type="component" value="Unassembled WGS sequence"/>
</dbReference>
<dbReference type="FunFam" id="3.40.50.800:FF:000001">
    <property type="entry name" value="Threonine--tRNA ligase"/>
    <property type="match status" value="1"/>
</dbReference>
<comment type="subcellular location">
    <subcellularLocation>
        <location evidence="13">Cytoplasm</location>
    </subcellularLocation>
</comment>
<dbReference type="NCBIfam" id="TIGR00418">
    <property type="entry name" value="thrS"/>
    <property type="match status" value="1"/>
</dbReference>
<dbReference type="InterPro" id="IPR012676">
    <property type="entry name" value="TGS-like"/>
</dbReference>
<dbReference type="PRINTS" id="PR01047">
    <property type="entry name" value="TRNASYNTHTHR"/>
</dbReference>
<dbReference type="GO" id="GO:0004829">
    <property type="term" value="F:threonine-tRNA ligase activity"/>
    <property type="evidence" value="ECO:0007669"/>
    <property type="project" value="UniProtKB-UniRule"/>
</dbReference>
<keyword evidence="5 13" id="KW-0479">Metal-binding</keyword>
<dbReference type="InterPro" id="IPR033728">
    <property type="entry name" value="ThrRS_core"/>
</dbReference>
<gene>
    <name evidence="13" type="primary">thrS</name>
    <name evidence="16" type="ORF">B7R76_00340</name>
</gene>
<dbReference type="Gene3D" id="3.10.20.30">
    <property type="match status" value="1"/>
</dbReference>
<evidence type="ECO:0000256" key="11">
    <source>
        <dbReference type="ARBA" id="ARBA00023146"/>
    </source>
</evidence>
<keyword evidence="8 13" id="KW-0067">ATP-binding</keyword>
<protein>
    <recommendedName>
        <fullName evidence="13">Threonine--tRNA ligase</fullName>
        <ecNumber evidence="13">6.1.1.3</ecNumber>
    </recommendedName>
    <alternativeName>
        <fullName evidence="13">Threonyl-tRNA synthetase</fullName>
        <shortName evidence="13">ThrRS</shortName>
    </alternativeName>
</protein>
<dbReference type="Gene3D" id="3.40.50.800">
    <property type="entry name" value="Anticodon-binding domain"/>
    <property type="match status" value="1"/>
</dbReference>
<dbReference type="InterPro" id="IPR018163">
    <property type="entry name" value="Thr/Ala-tRNA-synth_IIc_edit"/>
</dbReference>
<sequence length="646" mass="74597">MQITLKDGSKIEFEQPMSIAEIARHLSEGLARVACAGEVDGELKDLRYVIDHDVHLNILTFDDEGGRHAFRHTASHILAQAVKRLYPDTKLAIGPAIENGFYYDFDRDHPFNDEELRALEAEMKKIVKENLPIKSFLLPRDEAIALMEKRGEPYKVELINDLPADAALSFYEQGEFVDLCAGPHLASTKPVKAFKLTSIAGAYWRGSEKNKMLTRIYGTAFPKQADLDDYLAKLEEAKRRDHRKLGKEMNLFMFSEEGPGFPFFLPNGMILKNTLLDYWREVHRREDYREISTPIMLNRHLWETSGHWFHYRDNMYTTVIDDEDFAIKPMNCPGSMLTFKSTIHSYRDLPLRLAELGLVHRHEKSGVLHGLMRVRAFTQDDAHIFMTPDQIRDEIKRVVRLIDEVYHHFNFKYHIELSTRPEDSMGTDEEWNMATEALRLAVEDLKIPYVINEGDGAFYGPKLDFHLEDSLGRTWQCGTIQLDFQLPQRFEAEYIGPDGNRHRPIVIHRVVLGSIERFIGILIEHLAGKFPTWLAPVQVRILSISDNQNSYCSELLAELKNAGIRAEFDDRNEKIGFKVRAAQVEKIPYMLIIGDQEMNEHRVSLRLRDRQENIQLPTAEFISKVVAEIADRRMTSSFLPEQPEKA</sequence>
<dbReference type="Gene3D" id="3.30.980.10">
    <property type="entry name" value="Threonyl-trna Synthetase, Chain A, domain 2"/>
    <property type="match status" value="1"/>
</dbReference>
<evidence type="ECO:0000256" key="3">
    <source>
        <dbReference type="ARBA" id="ARBA00022555"/>
    </source>
</evidence>
<comment type="catalytic activity">
    <reaction evidence="12 13">
        <text>tRNA(Thr) + L-threonine + ATP = L-threonyl-tRNA(Thr) + AMP + diphosphate + H(+)</text>
        <dbReference type="Rhea" id="RHEA:24624"/>
        <dbReference type="Rhea" id="RHEA-COMP:9670"/>
        <dbReference type="Rhea" id="RHEA-COMP:9704"/>
        <dbReference type="ChEBI" id="CHEBI:15378"/>
        <dbReference type="ChEBI" id="CHEBI:30616"/>
        <dbReference type="ChEBI" id="CHEBI:33019"/>
        <dbReference type="ChEBI" id="CHEBI:57926"/>
        <dbReference type="ChEBI" id="CHEBI:78442"/>
        <dbReference type="ChEBI" id="CHEBI:78534"/>
        <dbReference type="ChEBI" id="CHEBI:456215"/>
        <dbReference type="EC" id="6.1.1.3"/>
    </reaction>
</comment>
<dbReference type="EC" id="6.1.1.3" evidence="13"/>
<evidence type="ECO:0000256" key="12">
    <source>
        <dbReference type="ARBA" id="ARBA00049515"/>
    </source>
</evidence>
<reference evidence="17" key="1">
    <citation type="submission" date="2017-04" db="EMBL/GenBank/DDBJ databases">
        <authorList>
            <person name="Bumgarner R.E."/>
            <person name="Fredricks D.N."/>
            <person name="Srinivasan S."/>
        </authorList>
    </citation>
    <scope>NUCLEOTIDE SEQUENCE [LARGE SCALE GENOMIC DNA]</scope>
    <source>
        <strain evidence="17">KA00405</strain>
    </source>
</reference>
<evidence type="ECO:0000256" key="13">
    <source>
        <dbReference type="HAMAP-Rule" id="MF_00184"/>
    </source>
</evidence>
<feature type="binding site" evidence="13">
    <location>
        <position position="383"/>
    </location>
    <ligand>
        <name>Zn(2+)</name>
        <dbReference type="ChEBI" id="CHEBI:29105"/>
        <note>catalytic</note>
    </ligand>
</feature>
<dbReference type="FunFam" id="3.30.54.20:FF:000002">
    <property type="entry name" value="Threonine--tRNA ligase"/>
    <property type="match status" value="1"/>
</dbReference>
<dbReference type="InterPro" id="IPR004154">
    <property type="entry name" value="Anticodon-bd"/>
</dbReference>
<dbReference type="GO" id="GO:0016740">
    <property type="term" value="F:transferase activity"/>
    <property type="evidence" value="ECO:0007669"/>
    <property type="project" value="UniProtKB-ARBA"/>
</dbReference>
<keyword evidence="6 13" id="KW-0547">Nucleotide-binding</keyword>
<dbReference type="Pfam" id="PF07973">
    <property type="entry name" value="tRNA_SAD"/>
    <property type="match status" value="1"/>
</dbReference>
<dbReference type="FunFam" id="3.30.930.10:FF:000002">
    <property type="entry name" value="Threonine--tRNA ligase"/>
    <property type="match status" value="1"/>
</dbReference>
<dbReference type="InterPro" id="IPR002314">
    <property type="entry name" value="aa-tRNA-synt_IIb"/>
</dbReference>
<dbReference type="EMBL" id="NBZD01000001">
    <property type="protein sequence ID" value="PNH19374.1"/>
    <property type="molecule type" value="Genomic_DNA"/>
</dbReference>
<evidence type="ECO:0000259" key="14">
    <source>
        <dbReference type="PROSITE" id="PS50862"/>
    </source>
</evidence>
<dbReference type="GO" id="GO:0006435">
    <property type="term" value="P:threonyl-tRNA aminoacylation"/>
    <property type="evidence" value="ECO:0007669"/>
    <property type="project" value="UniProtKB-UniRule"/>
</dbReference>
<dbReference type="InterPro" id="IPR012947">
    <property type="entry name" value="tRNA_SAD"/>
</dbReference>
<evidence type="ECO:0000256" key="1">
    <source>
        <dbReference type="ARBA" id="ARBA00008226"/>
    </source>
</evidence>
<evidence type="ECO:0000313" key="16">
    <source>
        <dbReference type="EMBL" id="PNH19374.1"/>
    </source>
</evidence>
<feature type="binding site" evidence="13">
    <location>
        <position position="332"/>
    </location>
    <ligand>
        <name>Zn(2+)</name>
        <dbReference type="ChEBI" id="CHEBI:29105"/>
        <note>catalytic</note>
    </ligand>
</feature>
<dbReference type="Gene3D" id="3.30.930.10">
    <property type="entry name" value="Bira Bifunctional Protein, Domain 2"/>
    <property type="match status" value="1"/>
</dbReference>
<dbReference type="SUPFAM" id="SSF81271">
    <property type="entry name" value="TGS-like"/>
    <property type="match status" value="1"/>
</dbReference>
<feature type="domain" description="Aminoacyl-transfer RNA synthetases class-II family profile" evidence="14">
    <location>
        <begin position="266"/>
        <end position="531"/>
    </location>
</feature>
<name>A0A2J8B3R6_9FIRM</name>
<evidence type="ECO:0000256" key="4">
    <source>
        <dbReference type="ARBA" id="ARBA00022598"/>
    </source>
</evidence>
<dbReference type="InterPro" id="IPR012675">
    <property type="entry name" value="Beta-grasp_dom_sf"/>
</dbReference>
<comment type="similarity">
    <text evidence="1 13">Belongs to the class-II aminoacyl-tRNA synthetase family.</text>
</comment>
<dbReference type="GO" id="GO:0140096">
    <property type="term" value="F:catalytic activity, acting on a protein"/>
    <property type="evidence" value="ECO:0007669"/>
    <property type="project" value="UniProtKB-ARBA"/>
</dbReference>
<dbReference type="Pfam" id="PF00587">
    <property type="entry name" value="tRNA-synt_2b"/>
    <property type="match status" value="1"/>
</dbReference>
<dbReference type="Pfam" id="PF03129">
    <property type="entry name" value="HGTP_anticodon"/>
    <property type="match status" value="1"/>
</dbReference>
<feature type="binding site" evidence="13">
    <location>
        <position position="508"/>
    </location>
    <ligand>
        <name>Zn(2+)</name>
        <dbReference type="ChEBI" id="CHEBI:29105"/>
        <note>catalytic</note>
    </ligand>
</feature>
<evidence type="ECO:0000256" key="9">
    <source>
        <dbReference type="ARBA" id="ARBA00022884"/>
    </source>
</evidence>
<dbReference type="InterPro" id="IPR036621">
    <property type="entry name" value="Anticodon-bd_dom_sf"/>
</dbReference>
<dbReference type="PANTHER" id="PTHR11451">
    <property type="entry name" value="THREONINE-TRNA LIGASE"/>
    <property type="match status" value="1"/>
</dbReference>
<evidence type="ECO:0000256" key="6">
    <source>
        <dbReference type="ARBA" id="ARBA00022741"/>
    </source>
</evidence>
<proteinExistence type="inferred from homology"/>
<comment type="subunit">
    <text evidence="13">Homodimer.</text>
</comment>
<accession>A0A2J8B3R6</accession>
<dbReference type="GO" id="GO:0005524">
    <property type="term" value="F:ATP binding"/>
    <property type="evidence" value="ECO:0007669"/>
    <property type="project" value="UniProtKB-UniRule"/>
</dbReference>
<keyword evidence="2 13" id="KW-0963">Cytoplasm</keyword>
<comment type="cofactor">
    <cofactor evidence="13">
        <name>Zn(2+)</name>
        <dbReference type="ChEBI" id="CHEBI:29105"/>
    </cofactor>
    <text evidence="13">Binds 1 zinc ion per subunit.</text>
</comment>
<dbReference type="CDD" id="cd01667">
    <property type="entry name" value="TGS_ThrRS"/>
    <property type="match status" value="1"/>
</dbReference>
<feature type="domain" description="TGS" evidence="15">
    <location>
        <begin position="1"/>
        <end position="60"/>
    </location>
</feature>
<dbReference type="PROSITE" id="PS51880">
    <property type="entry name" value="TGS"/>
    <property type="match status" value="1"/>
</dbReference>
<evidence type="ECO:0000256" key="2">
    <source>
        <dbReference type="ARBA" id="ARBA00022490"/>
    </source>
</evidence>
<keyword evidence="7 13" id="KW-0862">Zinc</keyword>
<evidence type="ECO:0000259" key="15">
    <source>
        <dbReference type="PROSITE" id="PS51880"/>
    </source>
</evidence>
<dbReference type="InterPro" id="IPR045864">
    <property type="entry name" value="aa-tRNA-synth_II/BPL/LPL"/>
</dbReference>
<dbReference type="GO" id="GO:0000049">
    <property type="term" value="F:tRNA binding"/>
    <property type="evidence" value="ECO:0007669"/>
    <property type="project" value="UniProtKB-KW"/>
</dbReference>
<organism evidence="16 17">
    <name type="scientific">Mageeibacillus indolicus</name>
    <dbReference type="NCBI Taxonomy" id="884684"/>
    <lineage>
        <taxon>Bacteria</taxon>
        <taxon>Bacillati</taxon>
        <taxon>Bacillota</taxon>
        <taxon>Clostridia</taxon>
        <taxon>Eubacteriales</taxon>
        <taxon>Oscillospiraceae</taxon>
        <taxon>Mageeibacillus</taxon>
    </lineage>
</organism>
<comment type="caution">
    <text evidence="16">The sequence shown here is derived from an EMBL/GenBank/DDBJ whole genome shotgun (WGS) entry which is preliminary data.</text>
</comment>
<keyword evidence="9 13" id="KW-0694">RNA-binding</keyword>
<keyword evidence="4 13" id="KW-0436">Ligase</keyword>
<dbReference type="OMA" id="WYADGMY"/>
<dbReference type="FunFam" id="3.30.980.10:FF:000005">
    <property type="entry name" value="Threonyl-tRNA synthetase, mitochondrial"/>
    <property type="match status" value="1"/>
</dbReference>
<dbReference type="Gene3D" id="3.30.54.20">
    <property type="match status" value="1"/>
</dbReference>
<comment type="caution">
    <text evidence="13">Lacks conserved residue(s) required for the propagation of feature annotation.</text>
</comment>
<keyword evidence="3 13" id="KW-0820">tRNA-binding</keyword>
<evidence type="ECO:0000256" key="8">
    <source>
        <dbReference type="ARBA" id="ARBA00022840"/>
    </source>
</evidence>
<dbReference type="GO" id="GO:0005737">
    <property type="term" value="C:cytoplasm"/>
    <property type="evidence" value="ECO:0007669"/>
    <property type="project" value="UniProtKB-SubCell"/>
</dbReference>
<dbReference type="PROSITE" id="PS50862">
    <property type="entry name" value="AA_TRNA_LIGASE_II"/>
    <property type="match status" value="1"/>
</dbReference>
<dbReference type="Pfam" id="PF02824">
    <property type="entry name" value="TGS"/>
    <property type="match status" value="1"/>
</dbReference>
<dbReference type="InterPro" id="IPR004095">
    <property type="entry name" value="TGS"/>
</dbReference>
<dbReference type="InterPro" id="IPR006195">
    <property type="entry name" value="aa-tRNA-synth_II"/>
</dbReference>
<dbReference type="InterPro" id="IPR047246">
    <property type="entry name" value="ThrRS_anticodon"/>
</dbReference>
<dbReference type="HAMAP" id="MF_00184">
    <property type="entry name" value="Thr_tRNA_synth"/>
    <property type="match status" value="1"/>
</dbReference>
<evidence type="ECO:0000256" key="10">
    <source>
        <dbReference type="ARBA" id="ARBA00022917"/>
    </source>
</evidence>